<dbReference type="RefSeq" id="WP_132120133.1">
    <property type="nucleotide sequence ID" value="NZ_SMJU01000011.1"/>
</dbReference>
<evidence type="ECO:0000313" key="3">
    <source>
        <dbReference type="Proteomes" id="UP000295706"/>
    </source>
</evidence>
<protein>
    <submittedName>
        <fullName evidence="2">WxcM-like domain-containing protein</fullName>
    </submittedName>
</protein>
<dbReference type="CDD" id="cd20292">
    <property type="entry name" value="cupin_QdtA-like"/>
    <property type="match status" value="1"/>
</dbReference>
<dbReference type="SUPFAM" id="SSF51182">
    <property type="entry name" value="RmlC-like cupins"/>
    <property type="match status" value="1"/>
</dbReference>
<organism evidence="2 3">
    <name type="scientific">Arundinibacter roseus</name>
    <dbReference type="NCBI Taxonomy" id="2070510"/>
    <lineage>
        <taxon>Bacteria</taxon>
        <taxon>Pseudomonadati</taxon>
        <taxon>Bacteroidota</taxon>
        <taxon>Cytophagia</taxon>
        <taxon>Cytophagales</taxon>
        <taxon>Spirosomataceae</taxon>
        <taxon>Arundinibacter</taxon>
    </lineage>
</organism>
<dbReference type="Proteomes" id="UP000295706">
    <property type="component" value="Unassembled WGS sequence"/>
</dbReference>
<dbReference type="OrthoDB" id="9795513at2"/>
<comment type="caution">
    <text evidence="2">The sequence shown here is derived from an EMBL/GenBank/DDBJ whole genome shotgun (WGS) entry which is preliminary data.</text>
</comment>
<dbReference type="InterPro" id="IPR014710">
    <property type="entry name" value="RmlC-like_jellyroll"/>
</dbReference>
<dbReference type="Pfam" id="PF05523">
    <property type="entry name" value="FdtA"/>
    <property type="match status" value="1"/>
</dbReference>
<evidence type="ECO:0000313" key="2">
    <source>
        <dbReference type="EMBL" id="TDB62777.1"/>
    </source>
</evidence>
<evidence type="ECO:0000259" key="1">
    <source>
        <dbReference type="Pfam" id="PF05523"/>
    </source>
</evidence>
<gene>
    <name evidence="2" type="ORF">EZE20_17750</name>
</gene>
<dbReference type="Gene3D" id="2.60.120.10">
    <property type="entry name" value="Jelly Rolls"/>
    <property type="match status" value="1"/>
</dbReference>
<dbReference type="InterPro" id="IPR008894">
    <property type="entry name" value="QdtA_cupin_dom"/>
</dbReference>
<accession>A0A4R4K5K8</accession>
<name>A0A4R4K5K8_9BACT</name>
<dbReference type="InterPro" id="IPR011051">
    <property type="entry name" value="RmlC_Cupin_sf"/>
</dbReference>
<sequence>MANLINLPVFTDDSGNLAVVENILPETIRRIFFIEGKPLKKRGGHRHKKTTHLLICMIGSCKIHVNSGSTEFTYLLRSKQQGLLIPPDDWREMFDFSEDCILMCISNSYYDADDYIYQPFATLQGGIPSSDLATGGPG</sequence>
<dbReference type="AlphaFoldDB" id="A0A4R4K5K8"/>
<feature type="domain" description="Sugar 3,4-ketoisomerase QdtA cupin" evidence="1">
    <location>
        <begin position="3"/>
        <end position="118"/>
    </location>
</feature>
<reference evidence="2 3" key="1">
    <citation type="submission" date="2019-02" db="EMBL/GenBank/DDBJ databases">
        <title>Arundinibacter roseus gen. nov., sp. nov., a new member of the family Cytophagaceae.</title>
        <authorList>
            <person name="Szuroczki S."/>
            <person name="Khayer B."/>
            <person name="Sproer C."/>
            <person name="Toumi M."/>
            <person name="Szabo A."/>
            <person name="Felfoldi T."/>
            <person name="Schumann P."/>
            <person name="Toth E."/>
        </authorList>
    </citation>
    <scope>NUCLEOTIDE SEQUENCE [LARGE SCALE GENOMIC DNA]</scope>
    <source>
        <strain evidence="2 3">DMA-k-7a</strain>
    </source>
</reference>
<dbReference type="EMBL" id="SMJU01000011">
    <property type="protein sequence ID" value="TDB62777.1"/>
    <property type="molecule type" value="Genomic_DNA"/>
</dbReference>
<proteinExistence type="predicted"/>
<keyword evidence="3" id="KW-1185">Reference proteome</keyword>